<evidence type="ECO:0000313" key="5">
    <source>
        <dbReference type="EMBL" id="WRT70668.1"/>
    </source>
</evidence>
<dbReference type="InterPro" id="IPR036612">
    <property type="entry name" value="KH_dom_type_1_sf"/>
</dbReference>
<feature type="domain" description="K Homology" evidence="4">
    <location>
        <begin position="974"/>
        <end position="1042"/>
    </location>
</feature>
<dbReference type="Gene3D" id="3.30.1370.10">
    <property type="entry name" value="K Homology domain, type 1"/>
    <property type="match status" value="2"/>
</dbReference>
<feature type="region of interest" description="Disordered" evidence="3">
    <location>
        <begin position="225"/>
        <end position="284"/>
    </location>
</feature>
<accession>A0ABZ1D9T0</accession>
<feature type="domain" description="K Homology" evidence="4">
    <location>
        <begin position="822"/>
        <end position="890"/>
    </location>
</feature>
<dbReference type="SMART" id="SM00322">
    <property type="entry name" value="KH"/>
    <property type="match status" value="3"/>
</dbReference>
<evidence type="ECO:0000259" key="4">
    <source>
        <dbReference type="SMART" id="SM00322"/>
    </source>
</evidence>
<feature type="compositionally biased region" description="Polar residues" evidence="3">
    <location>
        <begin position="225"/>
        <end position="273"/>
    </location>
</feature>
<keyword evidence="2" id="KW-0694">RNA-binding</keyword>
<dbReference type="PANTHER" id="PTHR10627">
    <property type="entry name" value="SCP160"/>
    <property type="match status" value="1"/>
</dbReference>
<protein>
    <recommendedName>
        <fullName evidence="4">K Homology domain-containing protein</fullName>
    </recommendedName>
</protein>
<feature type="region of interest" description="Disordered" evidence="3">
    <location>
        <begin position="1278"/>
        <end position="1353"/>
    </location>
</feature>
<name>A0ABZ1D9T0_9TREE</name>
<dbReference type="SUPFAM" id="SSF54791">
    <property type="entry name" value="Eukaryotic type KH-domain (KH-domain type I)"/>
    <property type="match status" value="3"/>
</dbReference>
<feature type="compositionally biased region" description="Polar residues" evidence="3">
    <location>
        <begin position="1343"/>
        <end position="1353"/>
    </location>
</feature>
<dbReference type="GeneID" id="87959796"/>
<feature type="compositionally biased region" description="Basic residues" evidence="3">
    <location>
        <begin position="446"/>
        <end position="456"/>
    </location>
</feature>
<feature type="compositionally biased region" description="Low complexity" evidence="3">
    <location>
        <begin position="1293"/>
        <end position="1303"/>
    </location>
</feature>
<feature type="region of interest" description="Disordered" evidence="3">
    <location>
        <begin position="1173"/>
        <end position="1232"/>
    </location>
</feature>
<gene>
    <name evidence="5" type="ORF">IL334_007666</name>
</gene>
<dbReference type="InterPro" id="IPR004087">
    <property type="entry name" value="KH_dom"/>
</dbReference>
<keyword evidence="6" id="KW-1185">Reference proteome</keyword>
<proteinExistence type="predicted"/>
<evidence type="ECO:0000256" key="2">
    <source>
        <dbReference type="PROSITE-ProRule" id="PRU00117"/>
    </source>
</evidence>
<dbReference type="Proteomes" id="UP001329825">
    <property type="component" value="Chromosome 11"/>
</dbReference>
<dbReference type="CDD" id="cd22453">
    <property type="entry name" value="KH-I_MUG60_like"/>
    <property type="match status" value="1"/>
</dbReference>
<feature type="compositionally biased region" description="Basic and acidic residues" evidence="3">
    <location>
        <begin position="1221"/>
        <end position="1232"/>
    </location>
</feature>
<feature type="region of interest" description="Disordered" evidence="3">
    <location>
        <begin position="1"/>
        <end position="62"/>
    </location>
</feature>
<feature type="domain" description="K Homology" evidence="4">
    <location>
        <begin position="891"/>
        <end position="969"/>
    </location>
</feature>
<keyword evidence="1" id="KW-0677">Repeat</keyword>
<dbReference type="PROSITE" id="PS50084">
    <property type="entry name" value="KH_TYPE_1"/>
    <property type="match status" value="2"/>
</dbReference>
<sequence>MDLYTTSFTYHRPSPRSIRPSSSPLPSSLALPGSGVIPTIPLPNVTSATTPPGKSSSTTLTTAGQVERDWAAVQKMCLDITTREGCLVTVTKESIGVDLATSSNGSIDGTSNTNVNINGIGSGNPDSPIPSTTTWNFHLSGGYQSVMAARGAILRETPKDNRTILKVARTEILESPLATISPLKADVKRRLDEIALDSKAHIAVLNVEIPGAGVGGTILATADGQNATQSTQTEGETIISTKTNSQREGSAGPENTNGTVSTETSAAPSNPLSSDPLATIPPPNAPVTYGLETERMCELVITGPLESVEVAKVRLLVMLDELSGLHSEVCDIDYKLHNIIASRKRGVIQSIQEETATNIYYPTPLVGVLNPPQPGQQQGVGYRGLNSMGMQPTGNVGMQMTGGMGPGSTPGPPPGPHGPGNMGMNGMNGIPMGMGGMNGNFPPQQQHHHHNQHQHQHPQQQRNNAPPIYNPHQHVHYPYQPQPLHIDPSTTRGMPYNGPGMQYPMHGPPPPVSVNHTGMSSMHTGYQSIPNSRIASPMPPNIHHGMQGMNMGHGHGPGHGHGHGHGPGPGMGMGPGMNNMPYSQHGHGGHGQTHMHVGMGGGPMGPGIGMGMGQMNVGMGPNIGQYGNGPHPGLSVHGGEQGLLGKANQIWITGEFFGVQRARDMLLNVAVQKSKLVISRDTAILPRKLDWLLTERLEEVKGIMNDNGTYIQVPSVGSQASLITVFGDHRVNIERTIRSVMGLACQFYVASFWLLPISFDVLMPQATLNPAQMQPILKGIAHATGAEVVFKSNCFEMHGLEQEVRAAVMMVLELEAIHNFHHEIRFQIELANEHREFISGKKNGKINKIMKMAGVKIKFETFNDYNFLMDVSGSDLGSLQGLSMLQEELPAEVSFHVPESYHKRIIGVGGKNIQRIMKLYGVYVKFSNAEEFAALGGYIDNEDNVVARTPAKNAINLESLKQSVMELVNPKDKDYTVESVSIPRRYHRTLLGEKSIFIHDIEQKTNSVVRFPYKESASDIVTIFGPESQVHIAAAMLLDHVPFEADLHVPPNPELTRLVTSTDFILFTERVKRDHQIAIVPSAKFGQGDEAIFKFRCQRSNIDFLGTARDALEEWLGQNKIQVYPSNATKRVDSFTDAFSHFNSKLLATGANNNEAEGESLVERRQRPVTVSTDVRALFNGPGGPYRSTDDGALGFAGPLSYQNPQRGSDLWPGSAQPTRTESDHSKRDSDPIIQDRVRQASTGHSNTHPPHPHSQPRVNPAMRHQSLDISHMNFSRSLSGTSAFGPMPPSPTAANSSPNTATGPYFPHVGPHPIRANVTGRGGYGGVGNATTPDQGVEGVTQGLSNVQVSHQ</sequence>
<evidence type="ECO:0000256" key="1">
    <source>
        <dbReference type="ARBA" id="ARBA00022737"/>
    </source>
</evidence>
<feature type="region of interest" description="Disordered" evidence="3">
    <location>
        <begin position="1241"/>
        <end position="1260"/>
    </location>
</feature>
<dbReference type="PANTHER" id="PTHR10627:SF76">
    <property type="entry name" value="KH DOMAIN-CONTAINING PROTEIN YLL032C"/>
    <property type="match status" value="1"/>
</dbReference>
<evidence type="ECO:0000256" key="3">
    <source>
        <dbReference type="SAM" id="MobiDB-lite"/>
    </source>
</evidence>
<feature type="compositionally biased region" description="Polar residues" evidence="3">
    <location>
        <begin position="44"/>
        <end position="62"/>
    </location>
</feature>
<dbReference type="EMBL" id="CP141891">
    <property type="protein sequence ID" value="WRT70668.1"/>
    <property type="molecule type" value="Genomic_DNA"/>
</dbReference>
<feature type="region of interest" description="Disordered" evidence="3">
    <location>
        <begin position="401"/>
        <end position="477"/>
    </location>
</feature>
<dbReference type="InterPro" id="IPR056553">
    <property type="entry name" value="KH_Mug60-KHD4"/>
</dbReference>
<dbReference type="Pfam" id="PF24563">
    <property type="entry name" value="KH_Mug60-KHD4"/>
    <property type="match status" value="1"/>
</dbReference>
<evidence type="ECO:0000313" key="6">
    <source>
        <dbReference type="Proteomes" id="UP001329825"/>
    </source>
</evidence>
<dbReference type="InterPro" id="IPR004088">
    <property type="entry name" value="KH_dom_type_1"/>
</dbReference>
<feature type="compositionally biased region" description="Low complexity" evidence="3">
    <location>
        <begin position="15"/>
        <end position="34"/>
    </location>
</feature>
<reference evidence="5 6" key="1">
    <citation type="submission" date="2024-01" db="EMBL/GenBank/DDBJ databases">
        <title>Comparative genomics of Cryptococcus and Kwoniella reveals pathogenesis evolution and contrasting modes of karyotype evolution via chromosome fusion or intercentromeric recombination.</title>
        <authorList>
            <person name="Coelho M.A."/>
            <person name="David-Palma M."/>
            <person name="Shea T."/>
            <person name="Bowers K."/>
            <person name="McGinley-Smith S."/>
            <person name="Mohammad A.W."/>
            <person name="Gnirke A."/>
            <person name="Yurkov A.M."/>
            <person name="Nowrousian M."/>
            <person name="Sun S."/>
            <person name="Cuomo C.A."/>
            <person name="Heitman J."/>
        </authorList>
    </citation>
    <scope>NUCLEOTIDE SEQUENCE [LARGE SCALE GENOMIC DNA]</scope>
    <source>
        <strain evidence="5">CBS 11374</strain>
    </source>
</reference>
<dbReference type="Pfam" id="PF00013">
    <property type="entry name" value="KH_1"/>
    <property type="match status" value="2"/>
</dbReference>
<organism evidence="5 6">
    <name type="scientific">Kwoniella shivajii</name>
    <dbReference type="NCBI Taxonomy" id="564305"/>
    <lineage>
        <taxon>Eukaryota</taxon>
        <taxon>Fungi</taxon>
        <taxon>Dikarya</taxon>
        <taxon>Basidiomycota</taxon>
        <taxon>Agaricomycotina</taxon>
        <taxon>Tremellomycetes</taxon>
        <taxon>Tremellales</taxon>
        <taxon>Cryptococcaceae</taxon>
        <taxon>Kwoniella</taxon>
    </lineage>
</organism>
<dbReference type="RefSeq" id="XP_062795407.1">
    <property type="nucleotide sequence ID" value="XM_062939356.1"/>
</dbReference>